<dbReference type="EMBL" id="CAXHTB010000024">
    <property type="protein sequence ID" value="CAL0332849.1"/>
    <property type="molecule type" value="Genomic_DNA"/>
</dbReference>
<organism evidence="1 2">
    <name type="scientific">Lupinus luteus</name>
    <name type="common">European yellow lupine</name>
    <dbReference type="NCBI Taxonomy" id="3873"/>
    <lineage>
        <taxon>Eukaryota</taxon>
        <taxon>Viridiplantae</taxon>
        <taxon>Streptophyta</taxon>
        <taxon>Embryophyta</taxon>
        <taxon>Tracheophyta</taxon>
        <taxon>Spermatophyta</taxon>
        <taxon>Magnoliopsida</taxon>
        <taxon>eudicotyledons</taxon>
        <taxon>Gunneridae</taxon>
        <taxon>Pentapetalae</taxon>
        <taxon>rosids</taxon>
        <taxon>fabids</taxon>
        <taxon>Fabales</taxon>
        <taxon>Fabaceae</taxon>
        <taxon>Papilionoideae</taxon>
        <taxon>50 kb inversion clade</taxon>
        <taxon>genistoids sensu lato</taxon>
        <taxon>core genistoids</taxon>
        <taxon>Genisteae</taxon>
        <taxon>Lupinus</taxon>
    </lineage>
</organism>
<dbReference type="Proteomes" id="UP001497480">
    <property type="component" value="Unassembled WGS sequence"/>
</dbReference>
<name>A0AAV1YIW4_LUPLU</name>
<evidence type="ECO:0000313" key="2">
    <source>
        <dbReference type="Proteomes" id="UP001497480"/>
    </source>
</evidence>
<keyword evidence="2" id="KW-1185">Reference proteome</keyword>
<evidence type="ECO:0000313" key="1">
    <source>
        <dbReference type="EMBL" id="CAL0332849.1"/>
    </source>
</evidence>
<sequence>MDTEGLILSKLALPSLTHAYWDSAFTGTFTFRENPVQERSNYKDRDRVDRFQELSGKVRCEALVPCLLLRKALTLQVLLPSASQSARLSGITSYQGKKILLTRKFQRSGLRSWRKERKYRFNPPPNLTDSLKLEGSLNYELVE</sequence>
<comment type="caution">
    <text evidence="1">The sequence shown here is derived from an EMBL/GenBank/DDBJ whole genome shotgun (WGS) entry which is preliminary data.</text>
</comment>
<protein>
    <submittedName>
        <fullName evidence="1">Uncharacterized protein</fullName>
    </submittedName>
</protein>
<dbReference type="AlphaFoldDB" id="A0AAV1YIW4"/>
<accession>A0AAV1YIW4</accession>
<proteinExistence type="predicted"/>
<gene>
    <name evidence="1" type="ORF">LLUT_LOCUS33909</name>
</gene>
<reference evidence="1 2" key="1">
    <citation type="submission" date="2024-03" db="EMBL/GenBank/DDBJ databases">
        <authorList>
            <person name="Martinez-Hernandez J."/>
        </authorList>
    </citation>
    <scope>NUCLEOTIDE SEQUENCE [LARGE SCALE GENOMIC DNA]</scope>
</reference>